<dbReference type="GO" id="GO:0005506">
    <property type="term" value="F:iron ion binding"/>
    <property type="evidence" value="ECO:0007669"/>
    <property type="project" value="InterPro"/>
</dbReference>
<dbReference type="InterPro" id="IPR050196">
    <property type="entry name" value="Cytochrome_P450_Monoox"/>
</dbReference>
<dbReference type="Proteomes" id="UP001497472">
    <property type="component" value="Unassembled WGS sequence"/>
</dbReference>
<evidence type="ECO:0000313" key="17">
    <source>
        <dbReference type="Proteomes" id="UP001497472"/>
    </source>
</evidence>
<evidence type="ECO:0000256" key="9">
    <source>
        <dbReference type="ARBA" id="ARBA00022848"/>
    </source>
</evidence>
<dbReference type="PANTHER" id="PTHR24291">
    <property type="entry name" value="CYTOCHROME P450 FAMILY 4"/>
    <property type="match status" value="1"/>
</dbReference>
<comment type="caution">
    <text evidence="16">The sequence shown here is derived from an EMBL/GenBank/DDBJ whole genome shotgun (WGS) entry which is preliminary data.</text>
</comment>
<dbReference type="GO" id="GO:0016705">
    <property type="term" value="F:oxidoreductase activity, acting on paired donors, with incorporation or reduction of molecular oxygen"/>
    <property type="evidence" value="ECO:0007669"/>
    <property type="project" value="InterPro"/>
</dbReference>
<dbReference type="PROSITE" id="PS00086">
    <property type="entry name" value="CYTOCHROME_P450"/>
    <property type="match status" value="1"/>
</dbReference>
<reference evidence="16 17" key="1">
    <citation type="submission" date="2023-11" db="EMBL/GenBank/DDBJ databases">
        <authorList>
            <person name="Okamura Y."/>
        </authorList>
    </citation>
    <scope>NUCLEOTIDE SEQUENCE [LARGE SCALE GENOMIC DNA]</scope>
</reference>
<sequence length="310" mass="35797">MKGRSKENNLKFLKAFEEYCNVACDLAFKPWCYIIDAVFKRTHYYKILTKNKIIMSTIVNEVISYKRNIIKQNKDTIECDKYSDSKSEKEFSILDNLLEDHGDTITDLELLEEILVLALGGTDTSSVTACFTALLLARHPDIQEKVYQEVKEVLGDTTRPIHYDDLPKLKYLDAVLKESVRLYPPAPIIGRLADKDVTLPSGKIIPKGTTMVFNILGLHRNPKFWGEDVELFNPDRFLNDLPHPAAYIPFSYGPRNCIGYKYGMLSLKSLLATMVSRYEFLPSPVSETFRLEFKVMLKEYNNFQIRLRQR</sequence>
<accession>A0AAV1JVX9</accession>
<dbReference type="PRINTS" id="PR00463">
    <property type="entry name" value="EP450I"/>
</dbReference>
<organism evidence="16 17">
    <name type="scientific">Leptosia nina</name>
    <dbReference type="NCBI Taxonomy" id="320188"/>
    <lineage>
        <taxon>Eukaryota</taxon>
        <taxon>Metazoa</taxon>
        <taxon>Ecdysozoa</taxon>
        <taxon>Arthropoda</taxon>
        <taxon>Hexapoda</taxon>
        <taxon>Insecta</taxon>
        <taxon>Pterygota</taxon>
        <taxon>Neoptera</taxon>
        <taxon>Endopterygota</taxon>
        <taxon>Lepidoptera</taxon>
        <taxon>Glossata</taxon>
        <taxon>Ditrysia</taxon>
        <taxon>Papilionoidea</taxon>
        <taxon>Pieridae</taxon>
        <taxon>Pierinae</taxon>
        <taxon>Leptosia</taxon>
    </lineage>
</organism>
<evidence type="ECO:0000256" key="14">
    <source>
        <dbReference type="PIRSR" id="PIRSR602401-1"/>
    </source>
</evidence>
<dbReference type="SUPFAM" id="SSF48264">
    <property type="entry name" value="Cytochrome P450"/>
    <property type="match status" value="1"/>
</dbReference>
<keyword evidence="9" id="KW-0492">Microsome</keyword>
<dbReference type="EMBL" id="CAVLEF010000144">
    <property type="protein sequence ID" value="CAK1552460.1"/>
    <property type="molecule type" value="Genomic_DNA"/>
</dbReference>
<comment type="cofactor">
    <cofactor evidence="1 14">
        <name>heme</name>
        <dbReference type="ChEBI" id="CHEBI:30413"/>
    </cofactor>
</comment>
<proteinExistence type="inferred from homology"/>
<keyword evidence="17" id="KW-1185">Reference proteome</keyword>
<feature type="binding site" description="axial binding residue" evidence="14">
    <location>
        <position position="257"/>
    </location>
    <ligand>
        <name>heme</name>
        <dbReference type="ChEBI" id="CHEBI:30413"/>
    </ligand>
    <ligandPart>
        <name>Fe</name>
        <dbReference type="ChEBI" id="CHEBI:18248"/>
    </ligandPart>
</feature>
<keyword evidence="7 14" id="KW-0479">Metal-binding</keyword>
<keyword evidence="8" id="KW-0256">Endoplasmic reticulum</keyword>
<dbReference type="Pfam" id="PF00067">
    <property type="entry name" value="p450"/>
    <property type="match status" value="1"/>
</dbReference>
<evidence type="ECO:0000256" key="15">
    <source>
        <dbReference type="RuleBase" id="RU000461"/>
    </source>
</evidence>
<evidence type="ECO:0000256" key="2">
    <source>
        <dbReference type="ARBA" id="ARBA00003690"/>
    </source>
</evidence>
<evidence type="ECO:0000256" key="7">
    <source>
        <dbReference type="ARBA" id="ARBA00022723"/>
    </source>
</evidence>
<keyword evidence="11 14" id="KW-0408">Iron</keyword>
<dbReference type="InterPro" id="IPR017972">
    <property type="entry name" value="Cyt_P450_CS"/>
</dbReference>
<gene>
    <name evidence="16" type="ORF">LNINA_LOCUS11504</name>
</gene>
<evidence type="ECO:0000256" key="3">
    <source>
        <dbReference type="ARBA" id="ARBA00004174"/>
    </source>
</evidence>
<evidence type="ECO:0000256" key="13">
    <source>
        <dbReference type="ARBA" id="ARBA00023136"/>
    </source>
</evidence>
<dbReference type="InterPro" id="IPR001128">
    <property type="entry name" value="Cyt_P450"/>
</dbReference>
<keyword evidence="10 15" id="KW-0560">Oxidoreductase</keyword>
<evidence type="ECO:0000256" key="6">
    <source>
        <dbReference type="ARBA" id="ARBA00022617"/>
    </source>
</evidence>
<evidence type="ECO:0000256" key="1">
    <source>
        <dbReference type="ARBA" id="ARBA00001971"/>
    </source>
</evidence>
<dbReference type="PANTHER" id="PTHR24291:SF189">
    <property type="entry name" value="CYTOCHROME P450 4C3-RELATED"/>
    <property type="match status" value="1"/>
</dbReference>
<evidence type="ECO:0000256" key="8">
    <source>
        <dbReference type="ARBA" id="ARBA00022824"/>
    </source>
</evidence>
<dbReference type="GO" id="GO:0005789">
    <property type="term" value="C:endoplasmic reticulum membrane"/>
    <property type="evidence" value="ECO:0007669"/>
    <property type="project" value="UniProtKB-SubCell"/>
</dbReference>
<dbReference type="InterPro" id="IPR002401">
    <property type="entry name" value="Cyt_P450_E_grp-I"/>
</dbReference>
<evidence type="ECO:0008006" key="18">
    <source>
        <dbReference type="Google" id="ProtNLM"/>
    </source>
</evidence>
<evidence type="ECO:0000256" key="12">
    <source>
        <dbReference type="ARBA" id="ARBA00023033"/>
    </source>
</evidence>
<evidence type="ECO:0000256" key="10">
    <source>
        <dbReference type="ARBA" id="ARBA00023002"/>
    </source>
</evidence>
<dbReference type="GO" id="GO:0004497">
    <property type="term" value="F:monooxygenase activity"/>
    <property type="evidence" value="ECO:0007669"/>
    <property type="project" value="UniProtKB-KW"/>
</dbReference>
<dbReference type="Gene3D" id="1.10.630.10">
    <property type="entry name" value="Cytochrome P450"/>
    <property type="match status" value="1"/>
</dbReference>
<dbReference type="PRINTS" id="PR00385">
    <property type="entry name" value="P450"/>
</dbReference>
<comment type="similarity">
    <text evidence="5 15">Belongs to the cytochrome P450 family.</text>
</comment>
<evidence type="ECO:0000256" key="4">
    <source>
        <dbReference type="ARBA" id="ARBA00004406"/>
    </source>
</evidence>
<evidence type="ECO:0000256" key="5">
    <source>
        <dbReference type="ARBA" id="ARBA00010617"/>
    </source>
</evidence>
<evidence type="ECO:0000313" key="16">
    <source>
        <dbReference type="EMBL" id="CAK1552460.1"/>
    </source>
</evidence>
<dbReference type="AlphaFoldDB" id="A0AAV1JVX9"/>
<keyword evidence="6 14" id="KW-0349">Heme</keyword>
<evidence type="ECO:0000256" key="11">
    <source>
        <dbReference type="ARBA" id="ARBA00023004"/>
    </source>
</evidence>
<dbReference type="GO" id="GO:0020037">
    <property type="term" value="F:heme binding"/>
    <property type="evidence" value="ECO:0007669"/>
    <property type="project" value="InterPro"/>
</dbReference>
<dbReference type="InterPro" id="IPR036396">
    <property type="entry name" value="Cyt_P450_sf"/>
</dbReference>
<comment type="function">
    <text evidence="2">May be involved in the metabolism of insect hormones and in the breakdown of synthetic insecticides.</text>
</comment>
<keyword evidence="12 15" id="KW-0503">Monooxygenase</keyword>
<keyword evidence="13" id="KW-0472">Membrane</keyword>
<name>A0AAV1JVX9_9NEOP</name>
<comment type="subcellular location">
    <subcellularLocation>
        <location evidence="4">Endoplasmic reticulum membrane</location>
        <topology evidence="4">Peripheral membrane protein</topology>
    </subcellularLocation>
    <subcellularLocation>
        <location evidence="3">Microsome membrane</location>
        <topology evidence="3">Peripheral membrane protein</topology>
    </subcellularLocation>
</comment>
<protein>
    <recommendedName>
        <fullName evidence="18">Cytochrome P450</fullName>
    </recommendedName>
</protein>